<dbReference type="Proteomes" id="UP001162734">
    <property type="component" value="Chromosome"/>
</dbReference>
<dbReference type="PANTHER" id="PTHR35008:SF8">
    <property type="entry name" value="ALCOHOL DEHYDROGENASE CYTOCHROME C SUBUNIT"/>
    <property type="match status" value="1"/>
</dbReference>
<accession>A0ABN6NAK3</accession>
<keyword evidence="10" id="KW-1185">Reference proteome</keyword>
<keyword evidence="3 6" id="KW-0479">Metal-binding</keyword>
<evidence type="ECO:0000256" key="1">
    <source>
        <dbReference type="ARBA" id="ARBA00022448"/>
    </source>
</evidence>
<dbReference type="EMBL" id="AP025592">
    <property type="protein sequence ID" value="BDG10283.1"/>
    <property type="molecule type" value="Genomic_DNA"/>
</dbReference>
<evidence type="ECO:0000259" key="8">
    <source>
        <dbReference type="PROSITE" id="PS51007"/>
    </source>
</evidence>
<feature type="domain" description="Cytochrome c" evidence="8">
    <location>
        <begin position="19"/>
        <end position="92"/>
    </location>
</feature>
<evidence type="ECO:0000256" key="6">
    <source>
        <dbReference type="PROSITE-ProRule" id="PRU00433"/>
    </source>
</evidence>
<evidence type="ECO:0000256" key="7">
    <source>
        <dbReference type="SAM" id="SignalP"/>
    </source>
</evidence>
<proteinExistence type="predicted"/>
<evidence type="ECO:0000313" key="9">
    <source>
        <dbReference type="EMBL" id="BDG10283.1"/>
    </source>
</evidence>
<reference evidence="10" key="1">
    <citation type="journal article" date="2022" name="Int. J. Syst. Evol. Microbiol.">
        <title>Anaeromyxobacter oryzae sp. nov., Anaeromyxobacter diazotrophicus sp. nov. and Anaeromyxobacter paludicola sp. nov., isolated from paddy soils.</title>
        <authorList>
            <person name="Itoh H."/>
            <person name="Xu Z."/>
            <person name="Mise K."/>
            <person name="Masuda Y."/>
            <person name="Ushijima N."/>
            <person name="Hayakawa C."/>
            <person name="Shiratori Y."/>
            <person name="Senoo K."/>
        </authorList>
    </citation>
    <scope>NUCLEOTIDE SEQUENCE [LARGE SCALE GENOMIC DNA]</scope>
    <source>
        <strain evidence="10">Red630</strain>
    </source>
</reference>
<name>A0ABN6NAK3_9BACT</name>
<dbReference type="PROSITE" id="PS51007">
    <property type="entry name" value="CYTC"/>
    <property type="match status" value="1"/>
</dbReference>
<dbReference type="PANTHER" id="PTHR35008">
    <property type="entry name" value="BLL4482 PROTEIN-RELATED"/>
    <property type="match status" value="1"/>
</dbReference>
<protein>
    <recommendedName>
        <fullName evidence="8">Cytochrome c domain-containing protein</fullName>
    </recommendedName>
</protein>
<dbReference type="SUPFAM" id="SSF46626">
    <property type="entry name" value="Cytochrome c"/>
    <property type="match status" value="1"/>
</dbReference>
<keyword evidence="7" id="KW-0732">Signal</keyword>
<keyword evidence="5 6" id="KW-0408">Iron</keyword>
<evidence type="ECO:0000256" key="3">
    <source>
        <dbReference type="ARBA" id="ARBA00022723"/>
    </source>
</evidence>
<keyword evidence="4" id="KW-0249">Electron transport</keyword>
<dbReference type="InterPro" id="IPR036909">
    <property type="entry name" value="Cyt_c-like_dom_sf"/>
</dbReference>
<dbReference type="PRINTS" id="PR00605">
    <property type="entry name" value="CYTCHROMECIC"/>
</dbReference>
<dbReference type="Pfam" id="PF13442">
    <property type="entry name" value="Cytochrome_CBB3"/>
    <property type="match status" value="1"/>
</dbReference>
<feature type="signal peptide" evidence="7">
    <location>
        <begin position="1"/>
        <end position="22"/>
    </location>
</feature>
<evidence type="ECO:0000256" key="5">
    <source>
        <dbReference type="ARBA" id="ARBA00023004"/>
    </source>
</evidence>
<evidence type="ECO:0000256" key="4">
    <source>
        <dbReference type="ARBA" id="ARBA00022982"/>
    </source>
</evidence>
<organism evidence="9 10">
    <name type="scientific">Anaeromyxobacter paludicola</name>
    <dbReference type="NCBI Taxonomy" id="2918171"/>
    <lineage>
        <taxon>Bacteria</taxon>
        <taxon>Pseudomonadati</taxon>
        <taxon>Myxococcota</taxon>
        <taxon>Myxococcia</taxon>
        <taxon>Myxococcales</taxon>
        <taxon>Cystobacterineae</taxon>
        <taxon>Anaeromyxobacteraceae</taxon>
        <taxon>Anaeromyxobacter</taxon>
    </lineage>
</organism>
<gene>
    <name evidence="9" type="ORF">AMPC_33960</name>
</gene>
<feature type="chain" id="PRO_5047396048" description="Cytochrome c domain-containing protein" evidence="7">
    <location>
        <begin position="23"/>
        <end position="92"/>
    </location>
</feature>
<keyword evidence="1" id="KW-0813">Transport</keyword>
<evidence type="ECO:0000256" key="2">
    <source>
        <dbReference type="ARBA" id="ARBA00022617"/>
    </source>
</evidence>
<dbReference type="InterPro" id="IPR051459">
    <property type="entry name" value="Cytochrome_c-type_DH"/>
</dbReference>
<dbReference type="InterPro" id="IPR008168">
    <property type="entry name" value="Cyt_C_IC"/>
</dbReference>
<dbReference type="RefSeq" id="WP_248342700.1">
    <property type="nucleotide sequence ID" value="NZ_AP025592.1"/>
</dbReference>
<dbReference type="InterPro" id="IPR009056">
    <property type="entry name" value="Cyt_c-like_dom"/>
</dbReference>
<keyword evidence="2 6" id="KW-0349">Heme</keyword>
<sequence length="92" mass="9161">MKRLFAAALVASLALGAAAARADDASLFASKCAACHGKDGKGGSMAKSPIAGMAEADAHKAIADGKGKMPAYKGKLSDAEISGLAKYVHGLK</sequence>
<dbReference type="Gene3D" id="1.10.760.10">
    <property type="entry name" value="Cytochrome c-like domain"/>
    <property type="match status" value="1"/>
</dbReference>
<evidence type="ECO:0000313" key="10">
    <source>
        <dbReference type="Proteomes" id="UP001162734"/>
    </source>
</evidence>